<keyword evidence="7" id="KW-0496">Mitochondrion</keyword>
<evidence type="ECO:0000256" key="5">
    <source>
        <dbReference type="ARBA" id="ARBA00022792"/>
    </source>
</evidence>
<dbReference type="GeneID" id="106672283"/>
<dbReference type="RefSeq" id="XP_014259079.1">
    <property type="nucleotide sequence ID" value="XM_014403593.2"/>
</dbReference>
<evidence type="ECO:0000256" key="1">
    <source>
        <dbReference type="ARBA" id="ARBA00002812"/>
    </source>
</evidence>
<evidence type="ECO:0000256" key="8">
    <source>
        <dbReference type="ARBA" id="ARBA00023136"/>
    </source>
</evidence>
<evidence type="ECO:0000313" key="10">
    <source>
        <dbReference type="EnsemblMetazoa" id="XP_014259079.1"/>
    </source>
</evidence>
<accession>A0A8I6SE26</accession>
<comment type="function">
    <text evidence="1">Plays a role in mitochondrial morphogenesis.</text>
</comment>
<dbReference type="CTD" id="3772100"/>
<dbReference type="Pfam" id="PF14972">
    <property type="entry name" value="Mito_morph_reg"/>
    <property type="match status" value="1"/>
</dbReference>
<comment type="subcellular location">
    <subcellularLocation>
        <location evidence="2">Mitochondrion inner membrane</location>
        <topology evidence="2">Multi-pass membrane protein</topology>
    </subcellularLocation>
</comment>
<feature type="transmembrane region" description="Helical" evidence="9">
    <location>
        <begin position="92"/>
        <end position="109"/>
    </location>
</feature>
<keyword evidence="5" id="KW-0999">Mitochondrion inner membrane</keyword>
<dbReference type="AlphaFoldDB" id="A0A8I6SE26"/>
<evidence type="ECO:0000256" key="2">
    <source>
        <dbReference type="ARBA" id="ARBA00004448"/>
    </source>
</evidence>
<evidence type="ECO:0008006" key="12">
    <source>
        <dbReference type="Google" id="ProtNLM"/>
    </source>
</evidence>
<sequence length="178" mass="20051">MPSKDDQDAELDPADSAIIKEVYDNENAHETFGDELERALELGYRIIIIEPPRLGDETARWITVGNCLHKTAVISGLGAVLFGLMWEEYPLAYAPLGAVSFFCTGLYTVSWQFDPCVKYQVFPDSKRLAKLPLFNALSSASPIVLIRKNDSRRKILHCSVTLLSTAFCTWKLYKLFNN</sequence>
<proteinExistence type="inferred from homology"/>
<keyword evidence="4 9" id="KW-0812">Transmembrane</keyword>
<evidence type="ECO:0000256" key="4">
    <source>
        <dbReference type="ARBA" id="ARBA00022692"/>
    </source>
</evidence>
<protein>
    <recommendedName>
        <fullName evidence="12">Transmembrane protein 11 homolog, mitochondrial</fullName>
    </recommendedName>
</protein>
<keyword evidence="6 9" id="KW-1133">Transmembrane helix</keyword>
<dbReference type="OMA" id="IGNCLHK"/>
<evidence type="ECO:0000313" key="11">
    <source>
        <dbReference type="Proteomes" id="UP000494040"/>
    </source>
</evidence>
<dbReference type="OrthoDB" id="9970856at2759"/>
<name>A0A8I6SE26_CIMLE</name>
<dbReference type="GO" id="GO:0005743">
    <property type="term" value="C:mitochondrial inner membrane"/>
    <property type="evidence" value="ECO:0007669"/>
    <property type="project" value="UniProtKB-SubCell"/>
</dbReference>
<dbReference type="GO" id="GO:0007007">
    <property type="term" value="P:inner mitochondrial membrane organization"/>
    <property type="evidence" value="ECO:0007669"/>
    <property type="project" value="TreeGrafter"/>
</dbReference>
<dbReference type="EnsemblMetazoa" id="XM_014403593.2">
    <property type="protein sequence ID" value="XP_014259079.1"/>
    <property type="gene ID" value="LOC106672283"/>
</dbReference>
<keyword evidence="11" id="KW-1185">Reference proteome</keyword>
<evidence type="ECO:0000256" key="9">
    <source>
        <dbReference type="SAM" id="Phobius"/>
    </source>
</evidence>
<evidence type="ECO:0000256" key="7">
    <source>
        <dbReference type="ARBA" id="ARBA00023128"/>
    </source>
</evidence>
<organism evidence="10 11">
    <name type="scientific">Cimex lectularius</name>
    <name type="common">Bed bug</name>
    <name type="synonym">Acanthia lectularia</name>
    <dbReference type="NCBI Taxonomy" id="79782"/>
    <lineage>
        <taxon>Eukaryota</taxon>
        <taxon>Metazoa</taxon>
        <taxon>Ecdysozoa</taxon>
        <taxon>Arthropoda</taxon>
        <taxon>Hexapoda</taxon>
        <taxon>Insecta</taxon>
        <taxon>Pterygota</taxon>
        <taxon>Neoptera</taxon>
        <taxon>Paraneoptera</taxon>
        <taxon>Hemiptera</taxon>
        <taxon>Heteroptera</taxon>
        <taxon>Panheteroptera</taxon>
        <taxon>Cimicomorpha</taxon>
        <taxon>Cimicidae</taxon>
        <taxon>Cimex</taxon>
    </lineage>
</organism>
<evidence type="ECO:0000256" key="6">
    <source>
        <dbReference type="ARBA" id="ARBA00022989"/>
    </source>
</evidence>
<dbReference type="KEGG" id="clec:106672283"/>
<dbReference type="Proteomes" id="UP000494040">
    <property type="component" value="Unassembled WGS sequence"/>
</dbReference>
<evidence type="ECO:0000256" key="3">
    <source>
        <dbReference type="ARBA" id="ARBA00006060"/>
    </source>
</evidence>
<reference evidence="10" key="1">
    <citation type="submission" date="2022-01" db="UniProtKB">
        <authorList>
            <consortium name="EnsemblMetazoa"/>
        </authorList>
    </citation>
    <scope>IDENTIFICATION</scope>
</reference>
<dbReference type="PANTHER" id="PTHR15099:SF2">
    <property type="entry name" value="TRANSMEMBRANE PROTEIN 11, MITOCHONDRIAL"/>
    <property type="match status" value="1"/>
</dbReference>
<keyword evidence="8 9" id="KW-0472">Membrane</keyword>
<comment type="similarity">
    <text evidence="3">Belongs to the TMEM11 family.</text>
</comment>
<dbReference type="PANTHER" id="PTHR15099">
    <property type="entry name" value="PROTEIN PM1"/>
    <property type="match status" value="1"/>
</dbReference>
<dbReference type="InterPro" id="IPR026120">
    <property type="entry name" value="TMEM11"/>
</dbReference>